<organism evidence="5 6">
    <name type="scientific">Malassezia sympodialis (strain ATCC 42132)</name>
    <name type="common">Atopic eczema-associated yeast</name>
    <dbReference type="NCBI Taxonomy" id="1230383"/>
    <lineage>
        <taxon>Eukaryota</taxon>
        <taxon>Fungi</taxon>
        <taxon>Dikarya</taxon>
        <taxon>Basidiomycota</taxon>
        <taxon>Ustilaginomycotina</taxon>
        <taxon>Malasseziomycetes</taxon>
        <taxon>Malasseziales</taxon>
        <taxon>Malasseziaceae</taxon>
        <taxon>Malassezia</taxon>
    </lineage>
</organism>
<dbReference type="OrthoDB" id="49520at2759"/>
<evidence type="ECO:0000256" key="1">
    <source>
        <dbReference type="ARBA" id="ARBA00004123"/>
    </source>
</evidence>
<keyword evidence="3" id="KW-0804">Transcription</keyword>
<dbReference type="OMA" id="HSKHYCD"/>
<dbReference type="GO" id="GO:0006338">
    <property type="term" value="P:chromatin remodeling"/>
    <property type="evidence" value="ECO:0007669"/>
    <property type="project" value="InterPro"/>
</dbReference>
<dbReference type="PANTHER" id="PTHR31200">
    <property type="entry name" value="INO80 COMPLEX SUBUNIT C"/>
    <property type="match status" value="1"/>
</dbReference>
<gene>
    <name evidence="5" type="ORF">MSYG_1858</name>
</gene>
<evidence type="ECO:0000256" key="3">
    <source>
        <dbReference type="ARBA" id="ARBA00023163"/>
    </source>
</evidence>
<reference evidence="6" key="1">
    <citation type="journal article" date="2017" name="Nucleic Acids Res.">
        <title>Proteogenomics produces comprehensive and highly accurate protein-coding gene annotation in a complete genome assembly of Malassezia sympodialis.</title>
        <authorList>
            <person name="Zhu Y."/>
            <person name="Engstroem P.G."/>
            <person name="Tellgren-Roth C."/>
            <person name="Baudo C.D."/>
            <person name="Kennell J.C."/>
            <person name="Sun S."/>
            <person name="Billmyre R.B."/>
            <person name="Schroeder M.S."/>
            <person name="Andersson A."/>
            <person name="Holm T."/>
            <person name="Sigurgeirsson B."/>
            <person name="Wu G."/>
            <person name="Sankaranarayanan S.R."/>
            <person name="Siddharthan R."/>
            <person name="Sanyal K."/>
            <person name="Lundeberg J."/>
            <person name="Nystedt B."/>
            <person name="Boekhout T."/>
            <person name="Dawson T.L. Jr."/>
            <person name="Heitman J."/>
            <person name="Scheynius A."/>
            <person name="Lehtioe J."/>
        </authorList>
    </citation>
    <scope>NUCLEOTIDE SEQUENCE [LARGE SCALE GENOMIC DNA]</scope>
    <source>
        <strain evidence="6">ATCC 42132</strain>
    </source>
</reference>
<dbReference type="AlphaFoldDB" id="M5ERM9"/>
<dbReference type="KEGG" id="msym:MSY001_3190"/>
<dbReference type="EMBL" id="LT671823">
    <property type="protein sequence ID" value="SHO77518.1"/>
    <property type="molecule type" value="Genomic_DNA"/>
</dbReference>
<sequence length="164" mass="18082">MSRAMGDKNISSETLSVYEEKRPFKSQAYLQKSGANGAPVAPRRNKTLKQILNQERDMFLQQRMADETASKRLKTDAAGAADAMDVDAPKAPPRSVPTYTSVQAPPSLLPAKKYCDITGLVGNYTDPKTRLRYHSVEVYDIIKGFVPGVDNTYLALRGDASQLK</sequence>
<dbReference type="SMART" id="SM00993">
    <property type="entry name" value="YL1_C"/>
    <property type="match status" value="1"/>
</dbReference>
<evidence type="ECO:0000256" key="4">
    <source>
        <dbReference type="ARBA" id="ARBA00023242"/>
    </source>
</evidence>
<evidence type="ECO:0000313" key="6">
    <source>
        <dbReference type="Proteomes" id="UP000186303"/>
    </source>
</evidence>
<evidence type="ECO:0000313" key="5">
    <source>
        <dbReference type="EMBL" id="SHO77518.1"/>
    </source>
</evidence>
<keyword evidence="2" id="KW-0805">Transcription regulation</keyword>
<keyword evidence="4" id="KW-0539">Nucleus</keyword>
<comment type="subcellular location">
    <subcellularLocation>
        <location evidence="1">Nucleus</location>
    </subcellularLocation>
</comment>
<dbReference type="STRING" id="1230383.M5ERM9"/>
<dbReference type="InterPro" id="IPR013272">
    <property type="entry name" value="Vps72/YL1_C"/>
</dbReference>
<name>M5ERM9_MALS4</name>
<dbReference type="GO" id="GO:0031011">
    <property type="term" value="C:Ino80 complex"/>
    <property type="evidence" value="ECO:0007669"/>
    <property type="project" value="InterPro"/>
</dbReference>
<accession>M5ERM9</accession>
<dbReference type="Pfam" id="PF08265">
    <property type="entry name" value="YL1_C"/>
    <property type="match status" value="1"/>
</dbReference>
<dbReference type="Proteomes" id="UP000186303">
    <property type="component" value="Chromosome 3"/>
</dbReference>
<dbReference type="RefSeq" id="XP_018741679.1">
    <property type="nucleotide sequence ID" value="XM_018885083.1"/>
</dbReference>
<proteinExistence type="predicted"/>
<dbReference type="VEuPathDB" id="FungiDB:MSYG_1858"/>
<dbReference type="PANTHER" id="PTHR31200:SF1">
    <property type="entry name" value="INO80 COMPLEX SUBUNIT C"/>
    <property type="match status" value="1"/>
</dbReference>
<evidence type="ECO:0000256" key="2">
    <source>
        <dbReference type="ARBA" id="ARBA00023015"/>
    </source>
</evidence>
<dbReference type="HOGENOM" id="CLU_071116_1_0_1"/>
<protein>
    <submittedName>
        <fullName evidence="5">Similar to S.cerevisiae protein IES6 (Component of the INO80 chromatin remodeling complex)</fullName>
    </submittedName>
</protein>
<keyword evidence="6" id="KW-1185">Reference proteome</keyword>
<dbReference type="InterPro" id="IPR029525">
    <property type="entry name" value="INO80C/Ies6"/>
</dbReference>